<dbReference type="Gene3D" id="3.30.530.20">
    <property type="match status" value="1"/>
</dbReference>
<dbReference type="InterPro" id="IPR013538">
    <property type="entry name" value="ASHA1/2-like_C"/>
</dbReference>
<sequence length="159" mass="17733">MTEHPIFDDNAVEGDPTAVHVDEFLPHPPAKVWRALTDPELIARWLMPNDFKLEVGHRYTMRTMPIPATRFGGVIACAVLEFEVGKLLRISWADAGREDGLDSTVTWRLEPEGRGTRLFLDHEGFDPGDPSQRLARRIMGGGWKSHVLRGLEAALAGLP</sequence>
<evidence type="ECO:0000313" key="3">
    <source>
        <dbReference type="EMBL" id="GAA3804871.1"/>
    </source>
</evidence>
<dbReference type="RefSeq" id="WP_344938320.1">
    <property type="nucleotide sequence ID" value="NZ_BAAAZR010000004.1"/>
</dbReference>
<dbReference type="InterPro" id="IPR023393">
    <property type="entry name" value="START-like_dom_sf"/>
</dbReference>
<dbReference type="CDD" id="cd07814">
    <property type="entry name" value="SRPBCC_CalC_Aha1-like"/>
    <property type="match status" value="1"/>
</dbReference>
<accession>A0ABP7HYG5</accession>
<organism evidence="3 4">
    <name type="scientific">Sphaerisporangium flaviroseum</name>
    <dbReference type="NCBI Taxonomy" id="509199"/>
    <lineage>
        <taxon>Bacteria</taxon>
        <taxon>Bacillati</taxon>
        <taxon>Actinomycetota</taxon>
        <taxon>Actinomycetes</taxon>
        <taxon>Streptosporangiales</taxon>
        <taxon>Streptosporangiaceae</taxon>
        <taxon>Sphaerisporangium</taxon>
    </lineage>
</organism>
<reference evidence="4" key="1">
    <citation type="journal article" date="2019" name="Int. J. Syst. Evol. Microbiol.">
        <title>The Global Catalogue of Microorganisms (GCM) 10K type strain sequencing project: providing services to taxonomists for standard genome sequencing and annotation.</title>
        <authorList>
            <consortium name="The Broad Institute Genomics Platform"/>
            <consortium name="The Broad Institute Genome Sequencing Center for Infectious Disease"/>
            <person name="Wu L."/>
            <person name="Ma J."/>
        </authorList>
    </citation>
    <scope>NUCLEOTIDE SEQUENCE [LARGE SCALE GENOMIC DNA]</scope>
    <source>
        <strain evidence="4">JCM 16908</strain>
    </source>
</reference>
<dbReference type="SUPFAM" id="SSF55961">
    <property type="entry name" value="Bet v1-like"/>
    <property type="match status" value="1"/>
</dbReference>
<proteinExistence type="inferred from homology"/>
<dbReference type="Proteomes" id="UP001500888">
    <property type="component" value="Unassembled WGS sequence"/>
</dbReference>
<protein>
    <submittedName>
        <fullName evidence="3">SRPBCC domain-containing protein</fullName>
    </submittedName>
</protein>
<dbReference type="Pfam" id="PF08327">
    <property type="entry name" value="AHSA1"/>
    <property type="match status" value="1"/>
</dbReference>
<comment type="similarity">
    <text evidence="1">Belongs to the AHA1 family.</text>
</comment>
<evidence type="ECO:0000256" key="1">
    <source>
        <dbReference type="ARBA" id="ARBA00006817"/>
    </source>
</evidence>
<comment type="caution">
    <text evidence="3">The sequence shown here is derived from an EMBL/GenBank/DDBJ whole genome shotgun (WGS) entry which is preliminary data.</text>
</comment>
<evidence type="ECO:0000259" key="2">
    <source>
        <dbReference type="Pfam" id="PF08327"/>
    </source>
</evidence>
<dbReference type="EMBL" id="BAAAZR010000004">
    <property type="protein sequence ID" value="GAA3804871.1"/>
    <property type="molecule type" value="Genomic_DNA"/>
</dbReference>
<feature type="domain" description="Activator of Hsp90 ATPase homologue 1/2-like C-terminal" evidence="2">
    <location>
        <begin position="27"/>
        <end position="155"/>
    </location>
</feature>
<gene>
    <name evidence="3" type="ORF">GCM10022226_25960</name>
</gene>
<evidence type="ECO:0000313" key="4">
    <source>
        <dbReference type="Proteomes" id="UP001500888"/>
    </source>
</evidence>
<keyword evidence="4" id="KW-1185">Reference proteome</keyword>
<name>A0ABP7HYG5_9ACTN</name>